<feature type="region of interest" description="Disordered" evidence="1">
    <location>
        <begin position="24"/>
        <end position="45"/>
    </location>
</feature>
<sequence length="101" mass="11327">MCEAFRLLIEEAAEAAAKEAAEKATKEAVEKAAKETEKKQKETKERMQLLSIRNIMRNLHLTTDQAIRALEIPDSDAERIRENTAAVAGRQVPFHRPLSGL</sequence>
<evidence type="ECO:0000256" key="1">
    <source>
        <dbReference type="SAM" id="MobiDB-lite"/>
    </source>
</evidence>
<evidence type="ECO:0000313" key="2">
    <source>
        <dbReference type="EMBL" id="HIT40853.1"/>
    </source>
</evidence>
<dbReference type="EMBL" id="DVKS01000036">
    <property type="protein sequence ID" value="HIT40853.1"/>
    <property type="molecule type" value="Genomic_DNA"/>
</dbReference>
<evidence type="ECO:0000313" key="3">
    <source>
        <dbReference type="Proteomes" id="UP000886860"/>
    </source>
</evidence>
<proteinExistence type="predicted"/>
<protein>
    <submittedName>
        <fullName evidence="2">Uncharacterized protein</fullName>
    </submittedName>
</protein>
<gene>
    <name evidence="2" type="ORF">IAB60_01945</name>
</gene>
<comment type="caution">
    <text evidence="2">The sequence shown here is derived from an EMBL/GenBank/DDBJ whole genome shotgun (WGS) entry which is preliminary data.</text>
</comment>
<reference evidence="2" key="1">
    <citation type="submission" date="2020-10" db="EMBL/GenBank/DDBJ databases">
        <authorList>
            <person name="Gilroy R."/>
        </authorList>
    </citation>
    <scope>NUCLEOTIDE SEQUENCE</scope>
    <source>
        <strain evidence="2">CHK123-3438</strain>
    </source>
</reference>
<organism evidence="2 3">
    <name type="scientific">Candidatus Caccovicinus merdipullorum</name>
    <dbReference type="NCBI Taxonomy" id="2840724"/>
    <lineage>
        <taxon>Bacteria</taxon>
        <taxon>Bacillati</taxon>
        <taxon>Bacillota</taxon>
        <taxon>Clostridia</taxon>
        <taxon>Eubacteriales</taxon>
        <taxon>Candidatus Caccovicinus</taxon>
    </lineage>
</organism>
<dbReference type="Proteomes" id="UP000886860">
    <property type="component" value="Unassembled WGS sequence"/>
</dbReference>
<name>A0A9D1GH98_9FIRM</name>
<reference evidence="2" key="2">
    <citation type="journal article" date="2021" name="PeerJ">
        <title>Extensive microbial diversity within the chicken gut microbiome revealed by metagenomics and culture.</title>
        <authorList>
            <person name="Gilroy R."/>
            <person name="Ravi A."/>
            <person name="Getino M."/>
            <person name="Pursley I."/>
            <person name="Horton D.L."/>
            <person name="Alikhan N.F."/>
            <person name="Baker D."/>
            <person name="Gharbi K."/>
            <person name="Hall N."/>
            <person name="Watson M."/>
            <person name="Adriaenssens E.M."/>
            <person name="Foster-Nyarko E."/>
            <person name="Jarju S."/>
            <person name="Secka A."/>
            <person name="Antonio M."/>
            <person name="Oren A."/>
            <person name="Chaudhuri R.R."/>
            <person name="La Ragione R."/>
            <person name="Hildebrand F."/>
            <person name="Pallen M.J."/>
        </authorList>
    </citation>
    <scope>NUCLEOTIDE SEQUENCE</scope>
    <source>
        <strain evidence="2">CHK123-3438</strain>
    </source>
</reference>
<accession>A0A9D1GH98</accession>
<dbReference type="AlphaFoldDB" id="A0A9D1GH98"/>